<dbReference type="eggNOG" id="COG4636">
    <property type="taxonomic scope" value="Bacteria"/>
</dbReference>
<dbReference type="InterPro" id="IPR008538">
    <property type="entry name" value="Uma2"/>
</dbReference>
<dbReference type="SUPFAM" id="SSF52980">
    <property type="entry name" value="Restriction endonuclease-like"/>
    <property type="match status" value="1"/>
</dbReference>
<accession>B4VVP4</accession>
<evidence type="ECO:0000259" key="1">
    <source>
        <dbReference type="Pfam" id="PF05685"/>
    </source>
</evidence>
<dbReference type="EMBL" id="DS989855">
    <property type="protein sequence ID" value="EDX74027.1"/>
    <property type="molecule type" value="Genomic_DNA"/>
</dbReference>
<keyword evidence="3" id="KW-1185">Reference proteome</keyword>
<evidence type="ECO:0000313" key="3">
    <source>
        <dbReference type="Proteomes" id="UP000003835"/>
    </source>
</evidence>
<evidence type="ECO:0000313" key="2">
    <source>
        <dbReference type="EMBL" id="EDX74027.1"/>
    </source>
</evidence>
<protein>
    <recommendedName>
        <fullName evidence="1">Putative restriction endonuclease domain-containing protein</fullName>
    </recommendedName>
</protein>
<dbReference type="STRING" id="118168.MC7420_5907"/>
<proteinExistence type="predicted"/>
<dbReference type="PANTHER" id="PTHR34107:SF4">
    <property type="entry name" value="SLL1222 PROTEIN"/>
    <property type="match status" value="1"/>
</dbReference>
<organism evidence="2 3">
    <name type="scientific">Coleofasciculus chthonoplastes PCC 7420</name>
    <dbReference type="NCBI Taxonomy" id="118168"/>
    <lineage>
        <taxon>Bacteria</taxon>
        <taxon>Bacillati</taxon>
        <taxon>Cyanobacteriota</taxon>
        <taxon>Cyanophyceae</taxon>
        <taxon>Coleofasciculales</taxon>
        <taxon>Coleofasciculaceae</taxon>
        <taxon>Coleofasciculus</taxon>
    </lineage>
</organism>
<name>B4VVP4_9CYAN</name>
<dbReference type="InterPro" id="IPR012296">
    <property type="entry name" value="Nuclease_put_TT1808"/>
</dbReference>
<dbReference type="Gene3D" id="3.90.1570.10">
    <property type="entry name" value="tt1808, chain A"/>
    <property type="match status" value="1"/>
</dbReference>
<sequence>MLISTTPSIHPQPISLDDWMENPPIGTEWINGELIETNGMTLKHSEIQGNLYFYWRTHKDSSELGGKVYTEAPCRTNKQGRCPDVAYLPPELVTQYGDAKVLPRSFPLSAEIVSPTDLAEDVIIKAQEYLQSGGEEVWLVFPESRWIIIATHNQRLVFTSGEMVSTQTVLSGFCITVDELLA</sequence>
<dbReference type="OrthoDB" id="530973at2"/>
<dbReference type="InterPro" id="IPR011335">
    <property type="entry name" value="Restrct_endonuc-II-like"/>
</dbReference>
<dbReference type="CDD" id="cd06260">
    <property type="entry name" value="DUF820-like"/>
    <property type="match status" value="1"/>
</dbReference>
<dbReference type="AlphaFoldDB" id="B4VVP4"/>
<reference evidence="2 3" key="1">
    <citation type="submission" date="2008-07" db="EMBL/GenBank/DDBJ databases">
        <authorList>
            <person name="Tandeau de Marsac N."/>
            <person name="Ferriera S."/>
            <person name="Johnson J."/>
            <person name="Kravitz S."/>
            <person name="Beeson K."/>
            <person name="Sutton G."/>
            <person name="Rogers Y.-H."/>
            <person name="Friedman R."/>
            <person name="Frazier M."/>
            <person name="Venter J.C."/>
        </authorList>
    </citation>
    <scope>NUCLEOTIDE SEQUENCE [LARGE SCALE GENOMIC DNA]</scope>
    <source>
        <strain evidence="2 3">PCC 7420</strain>
    </source>
</reference>
<dbReference type="RefSeq" id="WP_006102788.1">
    <property type="nucleotide sequence ID" value="NZ_DS989855.1"/>
</dbReference>
<dbReference type="Pfam" id="PF05685">
    <property type="entry name" value="Uma2"/>
    <property type="match status" value="1"/>
</dbReference>
<dbReference type="PANTHER" id="PTHR34107">
    <property type="entry name" value="SLL0198 PROTEIN-RELATED"/>
    <property type="match status" value="1"/>
</dbReference>
<dbReference type="Proteomes" id="UP000003835">
    <property type="component" value="Unassembled WGS sequence"/>
</dbReference>
<gene>
    <name evidence="2" type="ORF">MC7420_5907</name>
</gene>
<dbReference type="HOGENOM" id="CLU_076312_3_2_3"/>
<feature type="domain" description="Putative restriction endonuclease" evidence="1">
    <location>
        <begin position="19"/>
        <end position="177"/>
    </location>
</feature>